<sequence length="69" mass="7954">MSTSAHIGTDVGTWNTVNIGMSSEPGLCNLASHLTLKNKHDKGSRKIWYKDKTRRFWIQKEHVKTQRDN</sequence>
<protein>
    <submittedName>
        <fullName evidence="1">Uncharacterized protein</fullName>
    </submittedName>
</protein>
<keyword evidence="2" id="KW-1185">Reference proteome</keyword>
<reference evidence="1" key="1">
    <citation type="submission" date="2020-06" db="EMBL/GenBank/DDBJ databases">
        <title>WGS assembly of Ceratodon purpureus strain R40.</title>
        <authorList>
            <person name="Carey S.B."/>
            <person name="Jenkins J."/>
            <person name="Shu S."/>
            <person name="Lovell J.T."/>
            <person name="Sreedasyam A."/>
            <person name="Maumus F."/>
            <person name="Tiley G.P."/>
            <person name="Fernandez-Pozo N."/>
            <person name="Barry K."/>
            <person name="Chen C."/>
            <person name="Wang M."/>
            <person name="Lipzen A."/>
            <person name="Daum C."/>
            <person name="Saski C.A."/>
            <person name="Payton A.C."/>
            <person name="Mcbreen J.C."/>
            <person name="Conrad R.E."/>
            <person name="Kollar L.M."/>
            <person name="Olsson S."/>
            <person name="Huttunen S."/>
            <person name="Landis J.B."/>
            <person name="Wickett N.J."/>
            <person name="Johnson M.G."/>
            <person name="Rensing S.A."/>
            <person name="Grimwood J."/>
            <person name="Schmutz J."/>
            <person name="Mcdaniel S.F."/>
        </authorList>
    </citation>
    <scope>NUCLEOTIDE SEQUENCE</scope>
    <source>
        <strain evidence="1">R40</strain>
    </source>
</reference>
<dbReference type="EMBL" id="CM026421">
    <property type="protein sequence ID" value="KAG0590262.1"/>
    <property type="molecule type" value="Genomic_DNA"/>
</dbReference>
<comment type="caution">
    <text evidence="1">The sequence shown here is derived from an EMBL/GenBank/DDBJ whole genome shotgun (WGS) entry which is preliminary data.</text>
</comment>
<dbReference type="Proteomes" id="UP000822688">
    <property type="component" value="Chromosome 1"/>
</dbReference>
<accession>A0A8T0J4V3</accession>
<gene>
    <name evidence="1" type="ORF">KC19_1G085500</name>
</gene>
<proteinExistence type="predicted"/>
<organism evidence="1 2">
    <name type="scientific">Ceratodon purpureus</name>
    <name type="common">Fire moss</name>
    <name type="synonym">Dicranum purpureum</name>
    <dbReference type="NCBI Taxonomy" id="3225"/>
    <lineage>
        <taxon>Eukaryota</taxon>
        <taxon>Viridiplantae</taxon>
        <taxon>Streptophyta</taxon>
        <taxon>Embryophyta</taxon>
        <taxon>Bryophyta</taxon>
        <taxon>Bryophytina</taxon>
        <taxon>Bryopsida</taxon>
        <taxon>Dicranidae</taxon>
        <taxon>Pseudoditrichales</taxon>
        <taxon>Ditrichaceae</taxon>
        <taxon>Ceratodon</taxon>
    </lineage>
</organism>
<name>A0A8T0J4V3_CERPU</name>
<dbReference type="AlphaFoldDB" id="A0A8T0J4V3"/>
<evidence type="ECO:0000313" key="2">
    <source>
        <dbReference type="Proteomes" id="UP000822688"/>
    </source>
</evidence>
<evidence type="ECO:0000313" key="1">
    <source>
        <dbReference type="EMBL" id="KAG0590262.1"/>
    </source>
</evidence>